<name>A0A699QDM6_TANCI</name>
<gene>
    <name evidence="2" type="ORF">Tci_831159</name>
</gene>
<feature type="region of interest" description="Disordered" evidence="1">
    <location>
        <begin position="93"/>
        <end position="148"/>
    </location>
</feature>
<organism evidence="2">
    <name type="scientific">Tanacetum cinerariifolium</name>
    <name type="common">Dalmatian daisy</name>
    <name type="synonym">Chrysanthemum cinerariifolium</name>
    <dbReference type="NCBI Taxonomy" id="118510"/>
    <lineage>
        <taxon>Eukaryota</taxon>
        <taxon>Viridiplantae</taxon>
        <taxon>Streptophyta</taxon>
        <taxon>Embryophyta</taxon>
        <taxon>Tracheophyta</taxon>
        <taxon>Spermatophyta</taxon>
        <taxon>Magnoliopsida</taxon>
        <taxon>eudicotyledons</taxon>
        <taxon>Gunneridae</taxon>
        <taxon>Pentapetalae</taxon>
        <taxon>asterids</taxon>
        <taxon>campanulids</taxon>
        <taxon>Asterales</taxon>
        <taxon>Asteraceae</taxon>
        <taxon>Asteroideae</taxon>
        <taxon>Anthemideae</taxon>
        <taxon>Anthemidinae</taxon>
        <taxon>Tanacetum</taxon>
    </lineage>
</organism>
<dbReference type="AlphaFoldDB" id="A0A699QDM6"/>
<protein>
    <recommendedName>
        <fullName evidence="3">Pentatricopeptide repeat-containing protein</fullName>
    </recommendedName>
</protein>
<evidence type="ECO:0000256" key="1">
    <source>
        <dbReference type="SAM" id="MobiDB-lite"/>
    </source>
</evidence>
<accession>A0A699QDM6</accession>
<dbReference type="EMBL" id="BKCJ010980516">
    <property type="protein sequence ID" value="GFC59189.1"/>
    <property type="molecule type" value="Genomic_DNA"/>
</dbReference>
<evidence type="ECO:0008006" key="3">
    <source>
        <dbReference type="Google" id="ProtNLM"/>
    </source>
</evidence>
<comment type="caution">
    <text evidence="2">The sequence shown here is derived from an EMBL/GenBank/DDBJ whole genome shotgun (WGS) entry which is preliminary data.</text>
</comment>
<evidence type="ECO:0000313" key="2">
    <source>
        <dbReference type="EMBL" id="GFC59189.1"/>
    </source>
</evidence>
<proteinExistence type="predicted"/>
<reference evidence="2" key="1">
    <citation type="journal article" date="2019" name="Sci. Rep.">
        <title>Draft genome of Tanacetum cinerariifolium, the natural source of mosquito coil.</title>
        <authorList>
            <person name="Yamashiro T."/>
            <person name="Shiraishi A."/>
            <person name="Satake H."/>
            <person name="Nakayama K."/>
        </authorList>
    </citation>
    <scope>NUCLEOTIDE SEQUENCE</scope>
</reference>
<sequence length="148" mass="16984">MKRPCALVIRENVYSAIGNGDHTQAVIALMLYCLQNGQPFNLAYFMIMRMYFFRDRRDKVQPYGMILTRLFKNLKANMAQDSIEEHYKIVPRKMSSLKAKQPQRPPPKRTRNVGKSKRTKLSTSSSNKAPPSANKDLPSVDPKPRSIL</sequence>
<feature type="compositionally biased region" description="Basic residues" evidence="1">
    <location>
        <begin position="106"/>
        <end position="120"/>
    </location>
</feature>